<dbReference type="AlphaFoldDB" id="A0A1E5ILA5"/>
<keyword evidence="2" id="KW-1185">Reference proteome</keyword>
<organism evidence="1 2">
    <name type="scientific">Endomicrobium trichonymphae</name>
    <dbReference type="NCBI Taxonomy" id="1408204"/>
    <lineage>
        <taxon>Bacteria</taxon>
        <taxon>Pseudomonadati</taxon>
        <taxon>Elusimicrobiota</taxon>
        <taxon>Endomicrobiia</taxon>
        <taxon>Endomicrobiales</taxon>
        <taxon>Endomicrobiaceae</taxon>
        <taxon>Candidatus Endomicrobiellum</taxon>
    </lineage>
</organism>
<sequence length="66" mass="7529">MSFPRLCPAVGAYKPKAVISDKNLIKTIYAVRLFINRWALQKRRQDRAPKSAVMLKKENALTGNLK</sequence>
<protein>
    <submittedName>
        <fullName evidence="1">Uncharacterized protein</fullName>
    </submittedName>
</protein>
<proteinExistence type="predicted"/>
<gene>
    <name evidence="1" type="ORF">ATZ36_15815</name>
</gene>
<accession>A0A1E5ILA5</accession>
<evidence type="ECO:0000313" key="2">
    <source>
        <dbReference type="Proteomes" id="UP000095237"/>
    </source>
</evidence>
<reference evidence="1 2" key="1">
    <citation type="submission" date="2015-11" db="EMBL/GenBank/DDBJ databases">
        <title>Evidence for parallel genomic evolution in an endosymbiosis of termite gut flagellates.</title>
        <authorList>
            <person name="Zheng H."/>
        </authorList>
    </citation>
    <scope>NUCLEOTIDE SEQUENCE [LARGE SCALE GENOMIC DNA]</scope>
    <source>
        <strain evidence="1 2">CET450</strain>
    </source>
</reference>
<name>A0A1E5ILA5_ENDTX</name>
<comment type="caution">
    <text evidence="1">The sequence shown here is derived from an EMBL/GenBank/DDBJ whole genome shotgun (WGS) entry which is preliminary data.</text>
</comment>
<dbReference type="Proteomes" id="UP000095237">
    <property type="component" value="Unassembled WGS sequence"/>
</dbReference>
<dbReference type="EMBL" id="LNVX01000227">
    <property type="protein sequence ID" value="OEG71266.1"/>
    <property type="molecule type" value="Genomic_DNA"/>
</dbReference>
<evidence type="ECO:0000313" key="1">
    <source>
        <dbReference type="EMBL" id="OEG71266.1"/>
    </source>
</evidence>